<protein>
    <submittedName>
        <fullName evidence="1">Uncharacterized protein</fullName>
    </submittedName>
</protein>
<dbReference type="InterPro" id="IPR045809">
    <property type="entry name" value="MobI"/>
</dbReference>
<evidence type="ECO:0000313" key="1">
    <source>
        <dbReference type="EMBL" id="MBO1926640.1"/>
    </source>
</evidence>
<sequence>MIDWNDFMKDIAGSNLELIDHLNNMLREIVTAQIKLKENAYVVVDCYQTFRLERIRKELNEASSSKNPVYFPEVKPKMHVTDDKSFGVYWRDYSNVAAKRRMAKVKGVEFDRRNAHGSHVRPLQKGYTERCFKKAPDWELELILKAEKEFQIIRDQTFELAKIGKSLRKLLKELDELAQTQSDTSP</sequence>
<keyword evidence="2" id="KW-1185">Reference proteome</keyword>
<dbReference type="EMBL" id="JAGETV010000004">
    <property type="protein sequence ID" value="MBO1926640.1"/>
    <property type="molecule type" value="Genomic_DNA"/>
</dbReference>
<gene>
    <name evidence="1" type="ORF">J3998_03540</name>
</gene>
<dbReference type="Pfam" id="PF19456">
    <property type="entry name" value="MobI"/>
    <property type="match status" value="1"/>
</dbReference>
<name>A0ABS3Q2U1_9GAMM</name>
<dbReference type="RefSeq" id="WP_208148067.1">
    <property type="nucleotide sequence ID" value="NZ_JAGETV010000004.1"/>
</dbReference>
<proteinExistence type="predicted"/>
<evidence type="ECO:0000313" key="2">
    <source>
        <dbReference type="Proteomes" id="UP000664835"/>
    </source>
</evidence>
<organism evidence="1 2">
    <name type="scientific">Thiomicrorhabdus marina</name>
    <dbReference type="NCBI Taxonomy" id="2818442"/>
    <lineage>
        <taxon>Bacteria</taxon>
        <taxon>Pseudomonadati</taxon>
        <taxon>Pseudomonadota</taxon>
        <taxon>Gammaproteobacteria</taxon>
        <taxon>Thiotrichales</taxon>
        <taxon>Piscirickettsiaceae</taxon>
        <taxon>Thiomicrorhabdus</taxon>
    </lineage>
</organism>
<dbReference type="Proteomes" id="UP000664835">
    <property type="component" value="Unassembled WGS sequence"/>
</dbReference>
<comment type="caution">
    <text evidence="1">The sequence shown here is derived from an EMBL/GenBank/DDBJ whole genome shotgun (WGS) entry which is preliminary data.</text>
</comment>
<reference evidence="1 2" key="1">
    <citation type="submission" date="2021-03" db="EMBL/GenBank/DDBJ databases">
        <title>Thiomicrorhabdus sp.nov.,novel sulfur-oxidizing bacteria isolated from coastal sediment.</title>
        <authorList>
            <person name="Liu X."/>
        </authorList>
    </citation>
    <scope>NUCLEOTIDE SEQUENCE [LARGE SCALE GENOMIC DNA]</scope>
    <source>
        <strain evidence="1 2">6S2-11</strain>
    </source>
</reference>
<accession>A0ABS3Q2U1</accession>